<keyword evidence="4" id="KW-0813">Transport</keyword>
<dbReference type="GeneTree" id="ENSGT00940000157349"/>
<keyword evidence="4" id="KW-0862">Zinc</keyword>
<evidence type="ECO:0000256" key="6">
    <source>
        <dbReference type="ARBA" id="ARBA00023136"/>
    </source>
</evidence>
<dbReference type="Ensembl" id="ENSACLT00000039124.2">
    <property type="protein sequence ID" value="ENSACLP00000038230.2"/>
    <property type="gene ID" value="ENSACLG00000025826.2"/>
</dbReference>
<organism evidence="13 14">
    <name type="scientific">Astatotilapia calliptera</name>
    <name type="common">Eastern happy</name>
    <name type="synonym">Chromis callipterus</name>
    <dbReference type="NCBI Taxonomy" id="8154"/>
    <lineage>
        <taxon>Eukaryota</taxon>
        <taxon>Metazoa</taxon>
        <taxon>Chordata</taxon>
        <taxon>Craniata</taxon>
        <taxon>Vertebrata</taxon>
        <taxon>Euteleostomi</taxon>
        <taxon>Actinopterygii</taxon>
        <taxon>Neopterygii</taxon>
        <taxon>Teleostei</taxon>
        <taxon>Neoteleostei</taxon>
        <taxon>Acanthomorphata</taxon>
        <taxon>Ovalentaria</taxon>
        <taxon>Cichlomorphae</taxon>
        <taxon>Cichliformes</taxon>
        <taxon>Cichlidae</taxon>
        <taxon>African cichlids</taxon>
        <taxon>Pseudocrenilabrinae</taxon>
        <taxon>Haplochromini</taxon>
        <taxon>Astatotilapia</taxon>
    </lineage>
</organism>
<evidence type="ECO:0000256" key="11">
    <source>
        <dbReference type="SAM" id="Phobius"/>
    </source>
</evidence>
<comment type="similarity">
    <text evidence="2">Belongs to the ZIP transporter (TC 2.A.5) family.</text>
</comment>
<gene>
    <name evidence="13" type="primary">SLC39A13</name>
</gene>
<name>A0A3P8R8D4_ASTCA</name>
<dbReference type="PANTHER" id="PTHR16950">
    <property type="entry name" value="ZINC TRANSPORTER SLC39A7 HISTIDINE-RICH MEMBRANE PROTEIN KE4"/>
    <property type="match status" value="1"/>
</dbReference>
<accession>A0A3P8R8D4</accession>
<evidence type="ECO:0000256" key="7">
    <source>
        <dbReference type="ARBA" id="ARBA00034634"/>
    </source>
</evidence>
<feature type="transmembrane region" description="Helical" evidence="11">
    <location>
        <begin position="76"/>
        <end position="98"/>
    </location>
</feature>
<evidence type="ECO:0000256" key="12">
    <source>
        <dbReference type="SAM" id="SignalP"/>
    </source>
</evidence>
<keyword evidence="6 11" id="KW-0472">Membrane</keyword>
<protein>
    <recommendedName>
        <fullName evidence="8">Zinc transporter ZIP13</fullName>
    </recommendedName>
    <alternativeName>
        <fullName evidence="9">Solute carrier family 39 member 13</fullName>
    </alternativeName>
    <alternativeName>
        <fullName evidence="10">Zrt- and Irt-like protein 13</fullName>
    </alternativeName>
</protein>
<reference evidence="13" key="3">
    <citation type="submission" date="2025-09" db="UniProtKB">
        <authorList>
            <consortium name="Ensembl"/>
        </authorList>
    </citation>
    <scope>IDENTIFICATION</scope>
</reference>
<dbReference type="PANTHER" id="PTHR16950:SF16">
    <property type="entry name" value="ZINC TRANSPORTER ZIP13"/>
    <property type="match status" value="1"/>
</dbReference>
<evidence type="ECO:0000313" key="13">
    <source>
        <dbReference type="Ensembl" id="ENSACLP00000038230.2"/>
    </source>
</evidence>
<evidence type="ECO:0000256" key="8">
    <source>
        <dbReference type="ARBA" id="ARBA00040592"/>
    </source>
</evidence>
<dbReference type="GO" id="GO:0006882">
    <property type="term" value="P:intracellular zinc ion homeostasis"/>
    <property type="evidence" value="ECO:0007669"/>
    <property type="project" value="TreeGrafter"/>
</dbReference>
<dbReference type="Pfam" id="PF02535">
    <property type="entry name" value="Zip"/>
    <property type="match status" value="1"/>
</dbReference>
<keyword evidence="4" id="KW-0864">Zinc transport</keyword>
<sequence>MKGGRYWRPSWAVAALFIPVALLMLTSRGASSNQKMTQTVMAHATATAAGPGPSLTDDLPGLQAVADFLASERAHIWLLSLVGSVAVGLSGIFPLLVIPIEAGAALKTEAGCHKLKQLLSFAIGGLLGDVFLHLLPEAWELSGSSAGKQNHYMTQGLWVIIGLLAFLLLEKMFPDQDSPKNSTSVSDLNFNSTTQPNSVFSGKAVVSLSNRHHAESWKSSKQSLQEGSEKIKMSGYLNLLANCIDNFTHGLAVSGSFLVSKKVGFLTTFAILLHEIPHEVGDFAILLRAGFDRWSAARMQLSTALVGVLGAFFALCAQSPKGTGRMGPIHNTQANTLLITGVHFTVAMFSKKTFILCLENASSWILPFTSGGFLYIALVNVVPDLLEESSFRYDGCLLKKSFIKVLLLLLRKSTALFSGSNQHVEWISNKKNYFKSHVCLFVFICFNNLHVFTNRCSSVIGIAGNRTSGFDSHHMYIYTHLYVFFGNNVSQDGLIHGTPAFTIKTARVGFCLFICCLT</sequence>
<evidence type="ECO:0000256" key="5">
    <source>
        <dbReference type="ARBA" id="ARBA00022989"/>
    </source>
</evidence>
<comment type="subcellular location">
    <subcellularLocation>
        <location evidence="1">Membrane</location>
        <topology evidence="1">Multi-pass membrane protein</topology>
    </subcellularLocation>
</comment>
<keyword evidence="4" id="KW-0406">Ion transport</keyword>
<dbReference type="Bgee" id="ENSACLG00000025826">
    <property type="expression patterns" value="Expressed in muscle tissue and 7 other cell types or tissues"/>
</dbReference>
<evidence type="ECO:0000313" key="14">
    <source>
        <dbReference type="Proteomes" id="UP000265100"/>
    </source>
</evidence>
<feature type="chain" id="PRO_5044347961" description="Zinc transporter ZIP13" evidence="12">
    <location>
        <begin position="33"/>
        <end position="518"/>
    </location>
</feature>
<comment type="catalytic activity">
    <reaction evidence="7">
        <text>Zn(2+)(in) = Zn(2+)(out)</text>
        <dbReference type="Rhea" id="RHEA:29351"/>
        <dbReference type="ChEBI" id="CHEBI:29105"/>
    </reaction>
</comment>
<proteinExistence type="inferred from homology"/>
<dbReference type="InterPro" id="IPR003689">
    <property type="entry name" value="ZIP"/>
</dbReference>
<keyword evidence="14" id="KW-1185">Reference proteome</keyword>
<dbReference type="OMA" id="HEVPHHI"/>
<keyword evidence="5 11" id="KW-1133">Transmembrane helix</keyword>
<evidence type="ECO:0000256" key="1">
    <source>
        <dbReference type="ARBA" id="ARBA00004141"/>
    </source>
</evidence>
<dbReference type="GO" id="GO:0016020">
    <property type="term" value="C:membrane"/>
    <property type="evidence" value="ECO:0007669"/>
    <property type="project" value="UniProtKB-SubCell"/>
</dbReference>
<feature type="signal peptide" evidence="12">
    <location>
        <begin position="1"/>
        <end position="32"/>
    </location>
</feature>
<keyword evidence="3 11" id="KW-0812">Transmembrane</keyword>
<reference evidence="13" key="2">
    <citation type="submission" date="2025-08" db="UniProtKB">
        <authorList>
            <consortium name="Ensembl"/>
        </authorList>
    </citation>
    <scope>IDENTIFICATION</scope>
</reference>
<dbReference type="AlphaFoldDB" id="A0A3P8R8D4"/>
<evidence type="ECO:0000256" key="10">
    <source>
        <dbReference type="ARBA" id="ARBA00042972"/>
    </source>
</evidence>
<dbReference type="Proteomes" id="UP000265100">
    <property type="component" value="Chromosome 1"/>
</dbReference>
<evidence type="ECO:0000256" key="3">
    <source>
        <dbReference type="ARBA" id="ARBA00022692"/>
    </source>
</evidence>
<evidence type="ECO:0000256" key="4">
    <source>
        <dbReference type="ARBA" id="ARBA00022906"/>
    </source>
</evidence>
<evidence type="ECO:0000256" key="2">
    <source>
        <dbReference type="ARBA" id="ARBA00006939"/>
    </source>
</evidence>
<keyword evidence="12" id="KW-0732">Signal</keyword>
<reference evidence="13" key="1">
    <citation type="submission" date="2018-05" db="EMBL/GenBank/DDBJ databases">
        <authorList>
            <person name="Datahose"/>
        </authorList>
    </citation>
    <scope>NUCLEOTIDE SEQUENCE</scope>
</reference>
<evidence type="ECO:0000256" key="9">
    <source>
        <dbReference type="ARBA" id="ARBA00042542"/>
    </source>
</evidence>
<dbReference type="GO" id="GO:0005385">
    <property type="term" value="F:zinc ion transmembrane transporter activity"/>
    <property type="evidence" value="ECO:0007669"/>
    <property type="project" value="TreeGrafter"/>
</dbReference>
<dbReference type="STRING" id="8154.ENSACLP00000038230"/>